<dbReference type="EMBL" id="JGZT01000007">
    <property type="protein sequence ID" value="KFJ01924.1"/>
    <property type="molecule type" value="Genomic_DNA"/>
</dbReference>
<proteinExistence type="predicted"/>
<evidence type="ECO:0000256" key="1">
    <source>
        <dbReference type="SAM" id="MobiDB-lite"/>
    </source>
</evidence>
<evidence type="ECO:0000313" key="2">
    <source>
        <dbReference type="EMBL" id="KFJ01924.1"/>
    </source>
</evidence>
<comment type="caution">
    <text evidence="2">The sequence shown here is derived from an EMBL/GenBank/DDBJ whole genome shotgun (WGS) entry which is preliminary data.</text>
</comment>
<reference evidence="2 3" key="1">
    <citation type="submission" date="2014-03" db="EMBL/GenBank/DDBJ databases">
        <title>Genomics of Bifidobacteria.</title>
        <authorList>
            <person name="Ventura M."/>
            <person name="Milani C."/>
            <person name="Lugli G.A."/>
        </authorList>
    </citation>
    <scope>NUCLEOTIDE SEQUENCE [LARGE SCALE GENOMIC DNA]</scope>
    <source>
        <strain evidence="2 3">LMG 21395</strain>
    </source>
</reference>
<name>A0A087E2C3_9BIFI</name>
<evidence type="ECO:0000313" key="3">
    <source>
        <dbReference type="Proteomes" id="UP000029003"/>
    </source>
</evidence>
<accession>A0A087E2C3</accession>
<sequence>MPTHTRDDGPTVRAEASPGICHLAYVHAHSQRQTHRPNRDISRYPSTYACRNTHDPRITPEFPTTHPAFRRRQKPPHRRVVWYAKSTVPSDTNYL</sequence>
<feature type="region of interest" description="Disordered" evidence="1">
    <location>
        <begin position="50"/>
        <end position="76"/>
    </location>
</feature>
<protein>
    <submittedName>
        <fullName evidence="2">Uncharacterized protein</fullName>
    </submittedName>
</protein>
<dbReference type="Proteomes" id="UP000029003">
    <property type="component" value="Unassembled WGS sequence"/>
</dbReference>
<gene>
    <name evidence="2" type="ORF">THER5_1904</name>
</gene>
<dbReference type="AlphaFoldDB" id="A0A087E2C3"/>
<organism evidence="2 3">
    <name type="scientific">Bifidobacterium thermacidophilum subsp. thermacidophilum</name>
    <dbReference type="NCBI Taxonomy" id="79262"/>
    <lineage>
        <taxon>Bacteria</taxon>
        <taxon>Bacillati</taxon>
        <taxon>Actinomycetota</taxon>
        <taxon>Actinomycetes</taxon>
        <taxon>Bifidobacteriales</taxon>
        <taxon>Bifidobacteriaceae</taxon>
        <taxon>Bifidobacterium</taxon>
    </lineage>
</organism>